<reference evidence="3" key="2">
    <citation type="submission" date="2023-05" db="EMBL/GenBank/DDBJ databases">
        <authorList>
            <person name="Schelkunov M.I."/>
        </authorList>
    </citation>
    <scope>NUCLEOTIDE SEQUENCE</scope>
    <source>
        <strain evidence="3">Hsosn_3</strain>
        <tissue evidence="3">Leaf</tissue>
    </source>
</reference>
<dbReference type="PANTHER" id="PTHR24015">
    <property type="entry name" value="OS07G0578800 PROTEIN-RELATED"/>
    <property type="match status" value="1"/>
</dbReference>
<dbReference type="AlphaFoldDB" id="A0AAD8NB92"/>
<dbReference type="FunFam" id="1.25.40.10:FF:000073">
    <property type="entry name" value="Pentatricopeptide repeat-containing protein chloroplastic"/>
    <property type="match status" value="2"/>
</dbReference>
<gene>
    <name evidence="3" type="ORF">POM88_002342</name>
</gene>
<comment type="caution">
    <text evidence="3">The sequence shown here is derived from an EMBL/GenBank/DDBJ whole genome shotgun (WGS) entry which is preliminary data.</text>
</comment>
<proteinExistence type="predicted"/>
<dbReference type="FunFam" id="1.25.40.10:FF:000090">
    <property type="entry name" value="Pentatricopeptide repeat-containing protein, chloroplastic"/>
    <property type="match status" value="1"/>
</dbReference>
<evidence type="ECO:0000256" key="1">
    <source>
        <dbReference type="ARBA" id="ARBA00022737"/>
    </source>
</evidence>
<evidence type="ECO:0000313" key="4">
    <source>
        <dbReference type="Proteomes" id="UP001237642"/>
    </source>
</evidence>
<reference evidence="3" key="1">
    <citation type="submission" date="2023-02" db="EMBL/GenBank/DDBJ databases">
        <title>Genome of toxic invasive species Heracleum sosnowskyi carries increased number of genes despite the absence of recent whole-genome duplications.</title>
        <authorList>
            <person name="Schelkunov M."/>
            <person name="Shtratnikova V."/>
            <person name="Makarenko M."/>
            <person name="Klepikova A."/>
            <person name="Omelchenko D."/>
            <person name="Novikova G."/>
            <person name="Obukhova E."/>
            <person name="Bogdanov V."/>
            <person name="Penin A."/>
            <person name="Logacheva M."/>
        </authorList>
    </citation>
    <scope>NUCLEOTIDE SEQUENCE</scope>
    <source>
        <strain evidence="3">Hsosn_3</strain>
        <tissue evidence="3">Leaf</tissue>
    </source>
</reference>
<dbReference type="Pfam" id="PF01535">
    <property type="entry name" value="PPR"/>
    <property type="match status" value="8"/>
</dbReference>
<accession>A0AAD8NB92</accession>
<protein>
    <submittedName>
        <fullName evidence="3">Pentatricopeptide repeat-containing protein</fullName>
    </submittedName>
</protein>
<dbReference type="Pfam" id="PF13041">
    <property type="entry name" value="PPR_2"/>
    <property type="match status" value="1"/>
</dbReference>
<feature type="repeat" description="PPR" evidence="2">
    <location>
        <begin position="472"/>
        <end position="506"/>
    </location>
</feature>
<dbReference type="EMBL" id="JAUIZM010000001">
    <property type="protein sequence ID" value="KAK1402737.1"/>
    <property type="molecule type" value="Genomic_DNA"/>
</dbReference>
<dbReference type="PROSITE" id="PS51375">
    <property type="entry name" value="PPR"/>
    <property type="match status" value="5"/>
</dbReference>
<organism evidence="3 4">
    <name type="scientific">Heracleum sosnowskyi</name>
    <dbReference type="NCBI Taxonomy" id="360622"/>
    <lineage>
        <taxon>Eukaryota</taxon>
        <taxon>Viridiplantae</taxon>
        <taxon>Streptophyta</taxon>
        <taxon>Embryophyta</taxon>
        <taxon>Tracheophyta</taxon>
        <taxon>Spermatophyta</taxon>
        <taxon>Magnoliopsida</taxon>
        <taxon>eudicotyledons</taxon>
        <taxon>Gunneridae</taxon>
        <taxon>Pentapetalae</taxon>
        <taxon>asterids</taxon>
        <taxon>campanulids</taxon>
        <taxon>Apiales</taxon>
        <taxon>Apiaceae</taxon>
        <taxon>Apioideae</taxon>
        <taxon>apioid superclade</taxon>
        <taxon>Tordylieae</taxon>
        <taxon>Tordyliinae</taxon>
        <taxon>Heracleum</taxon>
    </lineage>
</organism>
<dbReference type="InterPro" id="IPR046848">
    <property type="entry name" value="E_motif"/>
</dbReference>
<evidence type="ECO:0000313" key="3">
    <source>
        <dbReference type="EMBL" id="KAK1402737.1"/>
    </source>
</evidence>
<dbReference type="Proteomes" id="UP001237642">
    <property type="component" value="Unassembled WGS sequence"/>
</dbReference>
<dbReference type="SUPFAM" id="SSF48452">
    <property type="entry name" value="TPR-like"/>
    <property type="match status" value="1"/>
</dbReference>
<feature type="repeat" description="PPR" evidence="2">
    <location>
        <begin position="508"/>
        <end position="538"/>
    </location>
</feature>
<keyword evidence="4" id="KW-1185">Reference proteome</keyword>
<dbReference type="GO" id="GO:0009451">
    <property type="term" value="P:RNA modification"/>
    <property type="evidence" value="ECO:0007669"/>
    <property type="project" value="InterPro"/>
</dbReference>
<dbReference type="InterPro" id="IPR046960">
    <property type="entry name" value="PPR_At4g14850-like_plant"/>
</dbReference>
<dbReference type="Pfam" id="PF20431">
    <property type="entry name" value="E_motif"/>
    <property type="match status" value="1"/>
</dbReference>
<dbReference type="NCBIfam" id="TIGR00756">
    <property type="entry name" value="PPR"/>
    <property type="match status" value="5"/>
</dbReference>
<dbReference type="Gene3D" id="1.25.40.10">
    <property type="entry name" value="Tetratricopeptide repeat domain"/>
    <property type="match status" value="4"/>
</dbReference>
<evidence type="ECO:0000256" key="2">
    <source>
        <dbReference type="PROSITE-ProRule" id="PRU00708"/>
    </source>
</evidence>
<dbReference type="InterPro" id="IPR011990">
    <property type="entry name" value="TPR-like_helical_dom_sf"/>
</dbReference>
<feature type="repeat" description="PPR" evidence="2">
    <location>
        <begin position="168"/>
        <end position="202"/>
    </location>
</feature>
<feature type="repeat" description="PPR" evidence="2">
    <location>
        <begin position="371"/>
        <end position="405"/>
    </location>
</feature>
<keyword evidence="1" id="KW-0677">Repeat</keyword>
<sequence length="704" mass="78090">MKRLAQSLATSLEACSNVNSLAKLHSIIIKAGHLEDTFYANKLIALYTKLSHFTIARKLFDELPHRTVFTWNSILKCYNRDKRFRETLCLFSDMGFEQKPDHGTILLAMKACVGLKSLKFGKMIHGFVKKEEVIDSNLFVGSGLIDLYSRCGVMSDAVRVFEEYSEPDVVLWTMIVTGYEQNGWPREALGFFARMVNVACVSPDQVTLISVVSACAQLLDLKAGRKVHGLLIKMGFDSRLSLVNALLNLYAKTGSLDDATCLFRIMEEKDVISWGSMISCYAHNGAAKEALDLLNKMIFEKVEPNAVIVISALQACEANCNLKEGKKIHQLAIQKGLELDILVSTALIDMYMNCSSPSEAVELFYRMPIKDEVVWSTLLCGCVQNGMAHKSMAIFCNMLSSGVQPDGIAMVKILTACSELGIIQQTLCLHGYVVRGGFENNSFVEASLIESYSKCGSLDNAIKIFDKVTDRDVVIWSSMIAGYGIHGQGREALDLFHLMVNNSLVKPNSVTFLSVLSACSHAGLIEEGICLFEEMVNEHRLTPDSNHYAIVVDLLGRTGELEKAMEIINLMPKVEPHVWGAFLGACTIHHKTELGEVAARNLLQLHSEHAGYYILMSNIYAADGKWDNVAEIRNLIKQKNMKKVSAVSMIEANSEVHSFVAGDRCHPTTENIYMLLKKLELNMVAEGYVPNVVSPHYAEEFASS</sequence>
<dbReference type="InterPro" id="IPR002885">
    <property type="entry name" value="PPR_rpt"/>
</dbReference>
<feature type="repeat" description="PPR" evidence="2">
    <location>
        <begin position="270"/>
        <end position="304"/>
    </location>
</feature>
<name>A0AAD8NB92_9APIA</name>
<dbReference type="GO" id="GO:0003729">
    <property type="term" value="F:mRNA binding"/>
    <property type="evidence" value="ECO:0007669"/>
    <property type="project" value="UniProtKB-ARBA"/>
</dbReference>
<dbReference type="FunFam" id="1.25.40.10:FF:000436">
    <property type="entry name" value="Pentatricopeptide repeat-containing protein At5g39350 family"/>
    <property type="match status" value="1"/>
</dbReference>
<dbReference type="PANTHER" id="PTHR24015:SF2014">
    <property type="entry name" value="PENTATRICOPEPTIDE REPEAT-CONTAINING PROTEIN"/>
    <property type="match status" value="1"/>
</dbReference>